<keyword evidence="6" id="KW-1185">Reference proteome</keyword>
<dbReference type="PANTHER" id="PTHR10438:SF405">
    <property type="entry name" value="THIOREDOXIN DOMAIN-CONTAINING PROTEIN"/>
    <property type="match status" value="1"/>
</dbReference>
<dbReference type="PANTHER" id="PTHR10438">
    <property type="entry name" value="THIOREDOXIN"/>
    <property type="match status" value="1"/>
</dbReference>
<accession>A0ABD2V6B9</accession>
<evidence type="ECO:0000259" key="4">
    <source>
        <dbReference type="PROSITE" id="PS51352"/>
    </source>
</evidence>
<keyword evidence="3" id="KW-0676">Redox-active center</keyword>
<organism evidence="5 6">
    <name type="scientific">Solanum stoloniferum</name>
    <dbReference type="NCBI Taxonomy" id="62892"/>
    <lineage>
        <taxon>Eukaryota</taxon>
        <taxon>Viridiplantae</taxon>
        <taxon>Streptophyta</taxon>
        <taxon>Embryophyta</taxon>
        <taxon>Tracheophyta</taxon>
        <taxon>Spermatophyta</taxon>
        <taxon>Magnoliopsida</taxon>
        <taxon>eudicotyledons</taxon>
        <taxon>Gunneridae</taxon>
        <taxon>Pentapetalae</taxon>
        <taxon>asterids</taxon>
        <taxon>lamiids</taxon>
        <taxon>Solanales</taxon>
        <taxon>Solanaceae</taxon>
        <taxon>Solanoideae</taxon>
        <taxon>Solaneae</taxon>
        <taxon>Solanum</taxon>
    </lineage>
</organism>
<keyword evidence="1" id="KW-0249">Electron transport</keyword>
<dbReference type="CDD" id="cd02947">
    <property type="entry name" value="TRX_family"/>
    <property type="match status" value="1"/>
</dbReference>
<protein>
    <recommendedName>
        <fullName evidence="4">Thioredoxin domain-containing protein</fullName>
    </recommendedName>
</protein>
<keyword evidence="1" id="KW-0813">Transport</keyword>
<sequence length="229" mass="25761">ISHPHLVTSSKLILKTQKPRQNFNEHHQNPWKRAKMRGILRRLIGGRQPFTSSRRSSELGQTLMVSSAATVSYSTVTFMEKPNLLYGFPIAANLLSDFQSLHVLNQYRNFSSPSSSGPSNIVSIESEEQFNTSLRKVQDESLPAIFYFTAAWCGPCRLLSPVIGQLSEKYPHVTTYKVDIDKEGLGNALSKLNISAVPTLHFYQNGKKTSEVIGADVQRLKETMEELYK</sequence>
<evidence type="ECO:0000256" key="3">
    <source>
        <dbReference type="ARBA" id="ARBA00023284"/>
    </source>
</evidence>
<dbReference type="Pfam" id="PF00085">
    <property type="entry name" value="Thioredoxin"/>
    <property type="match status" value="1"/>
</dbReference>
<dbReference type="AlphaFoldDB" id="A0ABD2V6B9"/>
<evidence type="ECO:0000256" key="1">
    <source>
        <dbReference type="ARBA" id="ARBA00022982"/>
    </source>
</evidence>
<evidence type="ECO:0000313" key="5">
    <source>
        <dbReference type="EMBL" id="KAL3376641.1"/>
    </source>
</evidence>
<dbReference type="FunFam" id="3.40.30.10:FF:000245">
    <property type="entry name" value="Thioredoxin"/>
    <property type="match status" value="1"/>
</dbReference>
<feature type="non-terminal residue" evidence="5">
    <location>
        <position position="1"/>
    </location>
</feature>
<dbReference type="SUPFAM" id="SSF52833">
    <property type="entry name" value="Thioredoxin-like"/>
    <property type="match status" value="1"/>
</dbReference>
<dbReference type="InterPro" id="IPR013766">
    <property type="entry name" value="Thioredoxin_domain"/>
</dbReference>
<feature type="domain" description="Thioredoxin" evidence="4">
    <location>
        <begin position="101"/>
        <end position="229"/>
    </location>
</feature>
<reference evidence="5 6" key="1">
    <citation type="submission" date="2024-05" db="EMBL/GenBank/DDBJ databases">
        <title>De novo assembly of an allotetraploid wild potato.</title>
        <authorList>
            <person name="Hosaka A.J."/>
        </authorList>
    </citation>
    <scope>NUCLEOTIDE SEQUENCE [LARGE SCALE GENOMIC DNA]</scope>
    <source>
        <tissue evidence="5">Young leaves</tissue>
    </source>
</reference>
<dbReference type="EMBL" id="JBJKTR010000002">
    <property type="protein sequence ID" value="KAL3376641.1"/>
    <property type="molecule type" value="Genomic_DNA"/>
</dbReference>
<name>A0ABD2V6B9_9SOLN</name>
<dbReference type="PROSITE" id="PS51352">
    <property type="entry name" value="THIOREDOXIN_2"/>
    <property type="match status" value="1"/>
</dbReference>
<dbReference type="InterPro" id="IPR036249">
    <property type="entry name" value="Thioredoxin-like_sf"/>
</dbReference>
<dbReference type="InterPro" id="IPR050620">
    <property type="entry name" value="Thioredoxin_H-type-like"/>
</dbReference>
<keyword evidence="2" id="KW-1015">Disulfide bond</keyword>
<proteinExistence type="predicted"/>
<gene>
    <name evidence="5" type="ORF">AABB24_003197</name>
</gene>
<dbReference type="Proteomes" id="UP001627284">
    <property type="component" value="Unassembled WGS sequence"/>
</dbReference>
<evidence type="ECO:0000256" key="2">
    <source>
        <dbReference type="ARBA" id="ARBA00023157"/>
    </source>
</evidence>
<comment type="caution">
    <text evidence="5">The sequence shown here is derived from an EMBL/GenBank/DDBJ whole genome shotgun (WGS) entry which is preliminary data.</text>
</comment>
<evidence type="ECO:0000313" key="6">
    <source>
        <dbReference type="Proteomes" id="UP001627284"/>
    </source>
</evidence>
<dbReference type="Gene3D" id="3.40.30.10">
    <property type="entry name" value="Glutaredoxin"/>
    <property type="match status" value="1"/>
</dbReference>